<feature type="compositionally biased region" description="Polar residues" evidence="1">
    <location>
        <begin position="183"/>
        <end position="194"/>
    </location>
</feature>
<dbReference type="Gene3D" id="3.20.20.140">
    <property type="entry name" value="Metal-dependent hydrolases"/>
    <property type="match status" value="1"/>
</dbReference>
<dbReference type="PANTHER" id="PTHR43135:SF3">
    <property type="entry name" value="ALPHA-D-RIBOSE 1-METHYLPHOSPHONATE 5-TRIPHOSPHATE DIPHOSPHATASE"/>
    <property type="match status" value="1"/>
</dbReference>
<dbReference type="InterPro" id="IPR011059">
    <property type="entry name" value="Metal-dep_hydrolase_composite"/>
</dbReference>
<dbReference type="PANTHER" id="PTHR43135">
    <property type="entry name" value="ALPHA-D-RIBOSE 1-METHYLPHOSPHONATE 5-TRIPHOSPHATE DIPHOSPHATASE"/>
    <property type="match status" value="1"/>
</dbReference>
<protein>
    <recommendedName>
        <fullName evidence="4">Amidohydrolase-related domain-containing protein</fullName>
    </recommendedName>
</protein>
<evidence type="ECO:0000313" key="3">
    <source>
        <dbReference type="Proteomes" id="UP001567572"/>
    </source>
</evidence>
<gene>
    <name evidence="2" type="ORF">ABNG04_15085</name>
</gene>
<proteinExistence type="predicted"/>
<dbReference type="SUPFAM" id="SSF51556">
    <property type="entry name" value="Metallo-dependent hydrolases"/>
    <property type="match status" value="1"/>
</dbReference>
<keyword evidence="3" id="KW-1185">Reference proteome</keyword>
<accession>A0ABD5M4H8</accession>
<dbReference type="Proteomes" id="UP001567572">
    <property type="component" value="Unassembled WGS sequence"/>
</dbReference>
<feature type="region of interest" description="Disordered" evidence="1">
    <location>
        <begin position="177"/>
        <end position="206"/>
    </location>
</feature>
<sequence>MSERTAIRCGILINGIADEPLNDAVILIEDGIIVNIGPSEGIDTEGAEVINHTDRTAMPGMIDAQLHLKGWPSMDQSDFLTYDVAAGAARATGHLQDLLSAGFTSVRDVDSRTGLGLKKVVEEGSVAGPQVFTSDRAIYQTGGHGDVHYLPYEWVKEWNPYDPPLCDGADECRKEPANGFEMVSTSSRSEQQEACSRRKTSLTTAR</sequence>
<dbReference type="RefSeq" id="WP_371163213.1">
    <property type="nucleotide sequence ID" value="NZ_JBEDNX010000003.1"/>
</dbReference>
<dbReference type="Gene3D" id="2.30.40.10">
    <property type="entry name" value="Urease, subunit C, domain 1"/>
    <property type="match status" value="1"/>
</dbReference>
<dbReference type="SUPFAM" id="SSF51338">
    <property type="entry name" value="Composite domain of metallo-dependent hydrolases"/>
    <property type="match status" value="1"/>
</dbReference>
<comment type="caution">
    <text evidence="2">The sequence shown here is derived from an EMBL/GenBank/DDBJ whole genome shotgun (WGS) entry which is preliminary data.</text>
</comment>
<dbReference type="AlphaFoldDB" id="A0ABD5M4H8"/>
<dbReference type="InterPro" id="IPR051781">
    <property type="entry name" value="Metallo-dep_Hydrolase"/>
</dbReference>
<dbReference type="InterPro" id="IPR032466">
    <property type="entry name" value="Metal_Hydrolase"/>
</dbReference>
<dbReference type="EMBL" id="JBEDNY010000006">
    <property type="protein sequence ID" value="MEZ3165171.1"/>
    <property type="molecule type" value="Genomic_DNA"/>
</dbReference>
<evidence type="ECO:0000313" key="2">
    <source>
        <dbReference type="EMBL" id="MEZ3165171.1"/>
    </source>
</evidence>
<name>A0ABD5M4H8_9EURY</name>
<evidence type="ECO:0008006" key="4">
    <source>
        <dbReference type="Google" id="ProtNLM"/>
    </source>
</evidence>
<evidence type="ECO:0000256" key="1">
    <source>
        <dbReference type="SAM" id="MobiDB-lite"/>
    </source>
</evidence>
<reference evidence="2 3" key="1">
    <citation type="submission" date="2024-06" db="EMBL/GenBank/DDBJ databases">
        <title>Halorubrum miltondacostae sp. nov., a potential PHA producer isolated from an inland solar saltern in Rio Maior, Portugal.</title>
        <authorList>
            <person name="Albuquerque L."/>
            <person name="Viver T."/>
            <person name="Barroso C."/>
            <person name="Claudino R."/>
            <person name="Galvan M."/>
            <person name="Simoes G."/>
            <person name="Lobo Da Cunha A."/>
            <person name="Egas C."/>
        </authorList>
    </citation>
    <scope>NUCLEOTIDE SEQUENCE [LARGE SCALE GENOMIC DNA]</scope>
    <source>
        <strain evidence="2 3">RMP-11</strain>
    </source>
</reference>
<organism evidence="2 3">
    <name type="scientific">Halorubrum miltondacostae</name>
    <dbReference type="NCBI Taxonomy" id="3076378"/>
    <lineage>
        <taxon>Archaea</taxon>
        <taxon>Methanobacteriati</taxon>
        <taxon>Methanobacteriota</taxon>
        <taxon>Stenosarchaea group</taxon>
        <taxon>Halobacteria</taxon>
        <taxon>Halobacteriales</taxon>
        <taxon>Haloferacaceae</taxon>
        <taxon>Halorubrum</taxon>
    </lineage>
</organism>